<comment type="caution">
    <text evidence="3">The sequence shown here is derived from an EMBL/GenBank/DDBJ whole genome shotgun (WGS) entry which is preliminary data.</text>
</comment>
<dbReference type="SMART" id="SM01130">
    <property type="entry name" value="DHDPS"/>
    <property type="match status" value="1"/>
</dbReference>
<dbReference type="InterPro" id="IPR013785">
    <property type="entry name" value="Aldolase_TIM"/>
</dbReference>
<gene>
    <name evidence="3" type="ORF">GCM10023321_63470</name>
</gene>
<evidence type="ECO:0000256" key="2">
    <source>
        <dbReference type="PIRNR" id="PIRNR001365"/>
    </source>
</evidence>
<dbReference type="Proteomes" id="UP001428817">
    <property type="component" value="Unassembled WGS sequence"/>
</dbReference>
<proteinExistence type="inferred from homology"/>
<evidence type="ECO:0000313" key="4">
    <source>
        <dbReference type="Proteomes" id="UP001428817"/>
    </source>
</evidence>
<dbReference type="PIRSF" id="PIRSF001365">
    <property type="entry name" value="DHDPS"/>
    <property type="match status" value="1"/>
</dbReference>
<protein>
    <recommendedName>
        <fullName evidence="5">Dihydrodipicolinate synthase family protein</fullName>
    </recommendedName>
</protein>
<dbReference type="Pfam" id="PF00701">
    <property type="entry name" value="DHDPS"/>
    <property type="match status" value="1"/>
</dbReference>
<keyword evidence="1 2" id="KW-0456">Lyase</keyword>
<dbReference type="Gene3D" id="3.20.20.70">
    <property type="entry name" value="Aldolase class I"/>
    <property type="match status" value="1"/>
</dbReference>
<evidence type="ECO:0000256" key="1">
    <source>
        <dbReference type="ARBA" id="ARBA00023239"/>
    </source>
</evidence>
<dbReference type="InterPro" id="IPR002220">
    <property type="entry name" value="DapA-like"/>
</dbReference>
<organism evidence="3 4">
    <name type="scientific">Pseudonocardia eucalypti</name>
    <dbReference type="NCBI Taxonomy" id="648755"/>
    <lineage>
        <taxon>Bacteria</taxon>
        <taxon>Bacillati</taxon>
        <taxon>Actinomycetota</taxon>
        <taxon>Actinomycetes</taxon>
        <taxon>Pseudonocardiales</taxon>
        <taxon>Pseudonocardiaceae</taxon>
        <taxon>Pseudonocardia</taxon>
    </lineage>
</organism>
<evidence type="ECO:0008006" key="5">
    <source>
        <dbReference type="Google" id="ProtNLM"/>
    </source>
</evidence>
<dbReference type="SUPFAM" id="SSF51569">
    <property type="entry name" value="Aldolase"/>
    <property type="match status" value="1"/>
</dbReference>
<dbReference type="PANTHER" id="PTHR42849:SF1">
    <property type="entry name" value="N-ACETYLNEURAMINATE LYASE"/>
    <property type="match status" value="1"/>
</dbReference>
<dbReference type="PRINTS" id="PR00146">
    <property type="entry name" value="DHPICSNTHASE"/>
</dbReference>
<dbReference type="CDD" id="cd00408">
    <property type="entry name" value="DHDPS-like"/>
    <property type="match status" value="1"/>
</dbReference>
<reference evidence="4" key="1">
    <citation type="journal article" date="2019" name="Int. J. Syst. Evol. Microbiol.">
        <title>The Global Catalogue of Microorganisms (GCM) 10K type strain sequencing project: providing services to taxonomists for standard genome sequencing and annotation.</title>
        <authorList>
            <consortium name="The Broad Institute Genomics Platform"/>
            <consortium name="The Broad Institute Genome Sequencing Center for Infectious Disease"/>
            <person name="Wu L."/>
            <person name="Ma J."/>
        </authorList>
    </citation>
    <scope>NUCLEOTIDE SEQUENCE [LARGE SCALE GENOMIC DNA]</scope>
    <source>
        <strain evidence="4">JCM 18303</strain>
    </source>
</reference>
<name>A0ABP9QX71_9PSEU</name>
<dbReference type="PANTHER" id="PTHR42849">
    <property type="entry name" value="N-ACETYLNEURAMINATE LYASE"/>
    <property type="match status" value="1"/>
</dbReference>
<sequence>MTVPHHHRDWRGYFAAAPTPFDRDGALDPGRLRDVLAWFLDQRAHGLVVNGTTGEWVAQSVSERQTVLEIARAAVGPETPLLVGIGGIRPDDSVILGRHAANLGADGALLTIPPARWLRGDEIFDFYAAMARQIPLPLLVYNVPAAVGYDLPTELLARLLTVDGIVGVKDNTPSRERRIRTLRDLGGHHAIFSDVLEPTAFPVLANERRGRGQIGSGMPLGSRLADAFELVWRREIDHARLIVDELTEFKAAVLELLGPEQPWHAQIKALMFAAGVDAGFPRFPARSIRDDEPAMARLAAIVEKFMG</sequence>
<evidence type="ECO:0000313" key="3">
    <source>
        <dbReference type="EMBL" id="GAA5168830.1"/>
    </source>
</evidence>
<accession>A0ABP9QX71</accession>
<comment type="similarity">
    <text evidence="2">Belongs to the DapA family.</text>
</comment>
<keyword evidence="4" id="KW-1185">Reference proteome</keyword>
<dbReference type="EMBL" id="BAABJP010000041">
    <property type="protein sequence ID" value="GAA5168830.1"/>
    <property type="molecule type" value="Genomic_DNA"/>
</dbReference>